<gene>
    <name evidence="1" type="ORF">RCOM_0216680</name>
</gene>
<evidence type="ECO:0000313" key="1">
    <source>
        <dbReference type="EMBL" id="EEF30265.1"/>
    </source>
</evidence>
<reference evidence="2" key="1">
    <citation type="journal article" date="2010" name="Nat. Biotechnol.">
        <title>Draft genome sequence of the oilseed species Ricinus communis.</title>
        <authorList>
            <person name="Chan A.P."/>
            <person name="Crabtree J."/>
            <person name="Zhao Q."/>
            <person name="Lorenzi H."/>
            <person name="Orvis J."/>
            <person name="Puiu D."/>
            <person name="Melake-Berhan A."/>
            <person name="Jones K.M."/>
            <person name="Redman J."/>
            <person name="Chen G."/>
            <person name="Cahoon E.B."/>
            <person name="Gedil M."/>
            <person name="Stanke M."/>
            <person name="Haas B.J."/>
            <person name="Wortman J.R."/>
            <person name="Fraser-Liggett C.M."/>
            <person name="Ravel J."/>
            <person name="Rabinowicz P.D."/>
        </authorList>
    </citation>
    <scope>NUCLEOTIDE SEQUENCE [LARGE SCALE GENOMIC DNA]</scope>
    <source>
        <strain evidence="2">cv. Hale</strain>
    </source>
</reference>
<protein>
    <submittedName>
        <fullName evidence="1">Uncharacterized protein</fullName>
    </submittedName>
</protein>
<feature type="non-terminal residue" evidence="1">
    <location>
        <position position="85"/>
    </location>
</feature>
<evidence type="ECO:0000313" key="2">
    <source>
        <dbReference type="Proteomes" id="UP000008311"/>
    </source>
</evidence>
<accession>B9T1K6</accession>
<proteinExistence type="predicted"/>
<dbReference type="Proteomes" id="UP000008311">
    <property type="component" value="Unassembled WGS sequence"/>
</dbReference>
<dbReference type="EMBL" id="EQ974346">
    <property type="protein sequence ID" value="EEF30265.1"/>
    <property type="molecule type" value="Genomic_DNA"/>
</dbReference>
<dbReference type="InParanoid" id="B9T1K6"/>
<name>B9T1K6_RICCO</name>
<organism evidence="1 2">
    <name type="scientific">Ricinus communis</name>
    <name type="common">Castor bean</name>
    <dbReference type="NCBI Taxonomy" id="3988"/>
    <lineage>
        <taxon>Eukaryota</taxon>
        <taxon>Viridiplantae</taxon>
        <taxon>Streptophyta</taxon>
        <taxon>Embryophyta</taxon>
        <taxon>Tracheophyta</taxon>
        <taxon>Spermatophyta</taxon>
        <taxon>Magnoliopsida</taxon>
        <taxon>eudicotyledons</taxon>
        <taxon>Gunneridae</taxon>
        <taxon>Pentapetalae</taxon>
        <taxon>rosids</taxon>
        <taxon>fabids</taxon>
        <taxon>Malpighiales</taxon>
        <taxon>Euphorbiaceae</taxon>
        <taxon>Acalyphoideae</taxon>
        <taxon>Acalypheae</taxon>
        <taxon>Ricinus</taxon>
    </lineage>
</organism>
<dbReference type="AlphaFoldDB" id="B9T1K6"/>
<keyword evidence="2" id="KW-1185">Reference proteome</keyword>
<sequence>MSDRQKHELLMTNPGSTVEFKEPKGKFKGILKDLKNGIDLLKHDLGMHNSHHWAFMSDRQKGLVKAVKKYFKIYEHRLMMEILMM</sequence>